<dbReference type="RefSeq" id="WP_171840940.1">
    <property type="nucleotide sequence ID" value="NZ_AP014864.1"/>
</dbReference>
<protein>
    <submittedName>
        <fullName evidence="1">Uncharacterized protein</fullName>
    </submittedName>
</protein>
<accession>A0A9W4ESL2</accession>
<gene>
    <name evidence="1" type="ORF">KNN_01409</name>
</gene>
<evidence type="ECO:0000313" key="2">
    <source>
        <dbReference type="Proteomes" id="UP000055316"/>
    </source>
</evidence>
<proteinExistence type="predicted"/>
<reference evidence="1 2" key="1">
    <citation type="submission" date="2015-05" db="EMBL/GenBank/DDBJ databases">
        <title>Whole genome sequence of Bacillus thuringiensis serovar tolworthi Pasteur Institute Standard strain.</title>
        <authorList>
            <person name="Kanda K."/>
            <person name="Nakashima K."/>
            <person name="Nagano Y."/>
        </authorList>
    </citation>
    <scope>NUCLEOTIDE SEQUENCE [LARGE SCALE GENOMIC DNA]</scope>
    <source>
        <strain evidence="1 2">Pasteur Institute Standard strain</strain>
    </source>
</reference>
<dbReference type="AlphaFoldDB" id="A0A9W4ESL2"/>
<evidence type="ECO:0000313" key="1">
    <source>
        <dbReference type="EMBL" id="BAR82256.1"/>
    </source>
</evidence>
<sequence length="52" mass="6107">MKVLVTIDALGCLEETEIEISDPSMIDWEVERFVYDQVSYDYEVLEEDDDSE</sequence>
<dbReference type="Proteomes" id="UP000055316">
    <property type="component" value="Chromosome"/>
</dbReference>
<organism evidence="1 2">
    <name type="scientific">Bacillus thuringiensis subsp. tolworthi</name>
    <dbReference type="NCBI Taxonomy" id="1442"/>
    <lineage>
        <taxon>Bacteria</taxon>
        <taxon>Bacillati</taxon>
        <taxon>Bacillota</taxon>
        <taxon>Bacilli</taxon>
        <taxon>Bacillales</taxon>
        <taxon>Bacillaceae</taxon>
        <taxon>Bacillus</taxon>
        <taxon>Bacillus cereus group</taxon>
    </lineage>
</organism>
<name>A0A9W4ESL2_BACTO</name>
<dbReference type="EMBL" id="AP014864">
    <property type="protein sequence ID" value="BAR82256.1"/>
    <property type="molecule type" value="Genomic_DNA"/>
</dbReference>